<keyword evidence="5" id="KW-1185">Reference proteome</keyword>
<organism evidence="4 5">
    <name type="scientific">Spirulina subsalsa FACHB-351</name>
    <dbReference type="NCBI Taxonomy" id="234711"/>
    <lineage>
        <taxon>Bacteria</taxon>
        <taxon>Bacillati</taxon>
        <taxon>Cyanobacteriota</taxon>
        <taxon>Cyanophyceae</taxon>
        <taxon>Spirulinales</taxon>
        <taxon>Spirulinaceae</taxon>
        <taxon>Spirulina</taxon>
    </lineage>
</organism>
<dbReference type="PANTHER" id="PTHR44591">
    <property type="entry name" value="STRESS RESPONSE REGULATOR PROTEIN 1"/>
    <property type="match status" value="1"/>
</dbReference>
<accession>A0ABT3L075</accession>
<evidence type="ECO:0000259" key="3">
    <source>
        <dbReference type="PROSITE" id="PS50110"/>
    </source>
</evidence>
<dbReference type="InterPro" id="IPR050595">
    <property type="entry name" value="Bact_response_regulator"/>
</dbReference>
<dbReference type="Pfam" id="PF00072">
    <property type="entry name" value="Response_reg"/>
    <property type="match status" value="1"/>
</dbReference>
<reference evidence="4 5" key="1">
    <citation type="submission" date="2021-08" db="EMBL/GenBank/DDBJ databases">
        <title>Draft genome sequence of Spirulina subsalsa with high tolerance to salinity and hype-accumulation of phycocyanin.</title>
        <authorList>
            <person name="Pei H."/>
            <person name="Jiang L."/>
        </authorList>
    </citation>
    <scope>NUCLEOTIDE SEQUENCE [LARGE SCALE GENOMIC DNA]</scope>
    <source>
        <strain evidence="4 5">FACHB-351</strain>
    </source>
</reference>
<keyword evidence="1 2" id="KW-0597">Phosphoprotein</keyword>
<feature type="modified residue" description="4-aspartylphosphate" evidence="2">
    <location>
        <position position="55"/>
    </location>
</feature>
<comment type="caution">
    <text evidence="4">The sequence shown here is derived from an EMBL/GenBank/DDBJ whole genome shotgun (WGS) entry which is preliminary data.</text>
</comment>
<dbReference type="Proteomes" id="UP001526426">
    <property type="component" value="Unassembled WGS sequence"/>
</dbReference>
<evidence type="ECO:0000313" key="5">
    <source>
        <dbReference type="Proteomes" id="UP001526426"/>
    </source>
</evidence>
<dbReference type="PROSITE" id="PS50110">
    <property type="entry name" value="RESPONSE_REGULATORY"/>
    <property type="match status" value="1"/>
</dbReference>
<dbReference type="InterPro" id="IPR001789">
    <property type="entry name" value="Sig_transdc_resp-reg_receiver"/>
</dbReference>
<dbReference type="RefSeq" id="WP_265262566.1">
    <property type="nucleotide sequence ID" value="NZ_JAIHOM010000004.1"/>
</dbReference>
<feature type="domain" description="Response regulatory" evidence="3">
    <location>
        <begin position="6"/>
        <end position="123"/>
    </location>
</feature>
<gene>
    <name evidence="4" type="ORF">K4A83_01285</name>
</gene>
<proteinExistence type="predicted"/>
<dbReference type="Gene3D" id="3.40.50.2300">
    <property type="match status" value="1"/>
</dbReference>
<evidence type="ECO:0000313" key="4">
    <source>
        <dbReference type="EMBL" id="MCW6034909.1"/>
    </source>
</evidence>
<dbReference type="SMART" id="SM00448">
    <property type="entry name" value="REC"/>
    <property type="match status" value="1"/>
</dbReference>
<evidence type="ECO:0000256" key="1">
    <source>
        <dbReference type="ARBA" id="ARBA00022553"/>
    </source>
</evidence>
<evidence type="ECO:0000256" key="2">
    <source>
        <dbReference type="PROSITE-ProRule" id="PRU00169"/>
    </source>
</evidence>
<protein>
    <submittedName>
        <fullName evidence="4">Response regulator</fullName>
    </submittedName>
</protein>
<sequence length="132" mass="14914">MPEKLKIMVVDDEKDNLDLLYRTFRRTFKVLKVDSPAIALEMLTQDSDVVAVVSDQSMPEMSGIQLLSKIKHQYPRIVRILLTGYSDEQLVEAGEDLNSAEVFRCVSKPCQPEILQSVLQQAVEVYQGGIDN</sequence>
<dbReference type="PANTHER" id="PTHR44591:SF19">
    <property type="entry name" value="TWO-COMPONENT RESPONSE REGULATOR-RELATED"/>
    <property type="match status" value="1"/>
</dbReference>
<name>A0ABT3L075_9CYAN</name>
<dbReference type="InterPro" id="IPR011006">
    <property type="entry name" value="CheY-like_superfamily"/>
</dbReference>
<dbReference type="EMBL" id="JAIHOM010000004">
    <property type="protein sequence ID" value="MCW6034909.1"/>
    <property type="molecule type" value="Genomic_DNA"/>
</dbReference>
<dbReference type="SUPFAM" id="SSF52172">
    <property type="entry name" value="CheY-like"/>
    <property type="match status" value="1"/>
</dbReference>